<organism evidence="6 7">
    <name type="scientific">Sorangium cellulosum (strain So ce56)</name>
    <name type="common">Polyangium cellulosum (strain So ce56)</name>
    <dbReference type="NCBI Taxonomy" id="448385"/>
    <lineage>
        <taxon>Bacteria</taxon>
        <taxon>Pseudomonadati</taxon>
        <taxon>Myxococcota</taxon>
        <taxon>Polyangia</taxon>
        <taxon>Polyangiales</taxon>
        <taxon>Polyangiaceae</taxon>
        <taxon>Sorangium</taxon>
    </lineage>
</organism>
<dbReference type="GO" id="GO:0003700">
    <property type="term" value="F:DNA-binding transcription factor activity"/>
    <property type="evidence" value="ECO:0007669"/>
    <property type="project" value="TreeGrafter"/>
</dbReference>
<dbReference type="CDD" id="cd00093">
    <property type="entry name" value="HTH_XRE"/>
    <property type="match status" value="1"/>
</dbReference>
<evidence type="ECO:0000256" key="3">
    <source>
        <dbReference type="ARBA" id="ARBA00023163"/>
    </source>
</evidence>
<evidence type="ECO:0000313" key="7">
    <source>
        <dbReference type="Proteomes" id="UP000002139"/>
    </source>
</evidence>
<dbReference type="PANTHER" id="PTHR46797:SF23">
    <property type="entry name" value="HTH-TYPE TRANSCRIPTIONAL REGULATOR SUTR"/>
    <property type="match status" value="1"/>
</dbReference>
<protein>
    <submittedName>
        <fullName evidence="6">Transcriptional regulator</fullName>
    </submittedName>
</protein>
<dbReference type="HOGENOM" id="CLU_1739343_0_0_7"/>
<dbReference type="SUPFAM" id="SSF47413">
    <property type="entry name" value="lambda repressor-like DNA-binding domains"/>
    <property type="match status" value="1"/>
</dbReference>
<dbReference type="InterPro" id="IPR001387">
    <property type="entry name" value="Cro/C1-type_HTH"/>
</dbReference>
<dbReference type="Proteomes" id="UP000002139">
    <property type="component" value="Chromosome"/>
</dbReference>
<dbReference type="eggNOG" id="COG1396">
    <property type="taxonomic scope" value="Bacteria"/>
</dbReference>
<dbReference type="GO" id="GO:0005829">
    <property type="term" value="C:cytosol"/>
    <property type="evidence" value="ECO:0007669"/>
    <property type="project" value="TreeGrafter"/>
</dbReference>
<dbReference type="SMART" id="SM00530">
    <property type="entry name" value="HTH_XRE"/>
    <property type="match status" value="1"/>
</dbReference>
<evidence type="ECO:0000313" key="6">
    <source>
        <dbReference type="EMBL" id="CAN97824.1"/>
    </source>
</evidence>
<feature type="domain" description="HTH cro/C1-type" evidence="5">
    <location>
        <begin position="42"/>
        <end position="96"/>
    </location>
</feature>
<dbReference type="InterPro" id="IPR050807">
    <property type="entry name" value="TransReg_Diox_bact_type"/>
</dbReference>
<dbReference type="KEGG" id="scl:sce7655"/>
<accession>A9F5P6</accession>
<keyword evidence="1" id="KW-0805">Transcription regulation</keyword>
<dbReference type="AlphaFoldDB" id="A9F5P6"/>
<keyword evidence="2" id="KW-0238">DNA-binding</keyword>
<name>A9F5P6_SORC5</name>
<evidence type="ECO:0000256" key="4">
    <source>
        <dbReference type="SAM" id="MobiDB-lite"/>
    </source>
</evidence>
<keyword evidence="3" id="KW-0804">Transcription</keyword>
<dbReference type="EMBL" id="AM746676">
    <property type="protein sequence ID" value="CAN97824.1"/>
    <property type="molecule type" value="Genomic_DNA"/>
</dbReference>
<evidence type="ECO:0000259" key="5">
    <source>
        <dbReference type="PROSITE" id="PS50943"/>
    </source>
</evidence>
<proteinExistence type="predicted"/>
<dbReference type="Gene3D" id="1.10.260.40">
    <property type="entry name" value="lambda repressor-like DNA-binding domains"/>
    <property type="match status" value="1"/>
</dbReference>
<sequence>MRRRAGALLTRGGLPSRGLGRALPARLALMRDTLPKEVGQAVHILRLLRGLSMQEFAERAQLSATYLRQVERGERDLGLGALGLIAQGLQCEPRLLLPGDGRSPVASIVAERFDQAEETLQGAILFLLMEPDDSPRKQAMLALASEDPERARPAAPPKSPRPERAFSGRITPPSSRRSGK</sequence>
<dbReference type="STRING" id="448385.sce7655"/>
<dbReference type="PANTHER" id="PTHR46797">
    <property type="entry name" value="HTH-TYPE TRANSCRIPTIONAL REGULATOR"/>
    <property type="match status" value="1"/>
</dbReference>
<gene>
    <name evidence="6" type="ordered locus">sce7655</name>
</gene>
<keyword evidence="7" id="KW-1185">Reference proteome</keyword>
<evidence type="ECO:0000256" key="1">
    <source>
        <dbReference type="ARBA" id="ARBA00023015"/>
    </source>
</evidence>
<dbReference type="Pfam" id="PF01381">
    <property type="entry name" value="HTH_3"/>
    <property type="match status" value="1"/>
</dbReference>
<evidence type="ECO:0000256" key="2">
    <source>
        <dbReference type="ARBA" id="ARBA00023125"/>
    </source>
</evidence>
<dbReference type="PROSITE" id="PS50943">
    <property type="entry name" value="HTH_CROC1"/>
    <property type="match status" value="1"/>
</dbReference>
<dbReference type="InterPro" id="IPR010982">
    <property type="entry name" value="Lambda_DNA-bd_dom_sf"/>
</dbReference>
<feature type="region of interest" description="Disordered" evidence="4">
    <location>
        <begin position="142"/>
        <end position="180"/>
    </location>
</feature>
<dbReference type="GO" id="GO:0003677">
    <property type="term" value="F:DNA binding"/>
    <property type="evidence" value="ECO:0007669"/>
    <property type="project" value="UniProtKB-KW"/>
</dbReference>
<reference evidence="6 7" key="1">
    <citation type="journal article" date="2007" name="Nat. Biotechnol.">
        <title>Complete genome sequence of the myxobacterium Sorangium cellulosum.</title>
        <authorList>
            <person name="Schneiker S."/>
            <person name="Perlova O."/>
            <person name="Kaiser O."/>
            <person name="Gerth K."/>
            <person name="Alici A."/>
            <person name="Altmeyer M.O."/>
            <person name="Bartels D."/>
            <person name="Bekel T."/>
            <person name="Beyer S."/>
            <person name="Bode E."/>
            <person name="Bode H.B."/>
            <person name="Bolten C.J."/>
            <person name="Choudhuri J.V."/>
            <person name="Doss S."/>
            <person name="Elnakady Y.A."/>
            <person name="Frank B."/>
            <person name="Gaigalat L."/>
            <person name="Goesmann A."/>
            <person name="Groeger C."/>
            <person name="Gross F."/>
            <person name="Jelsbak L."/>
            <person name="Jelsbak L."/>
            <person name="Kalinowski J."/>
            <person name="Kegler C."/>
            <person name="Knauber T."/>
            <person name="Konietzny S."/>
            <person name="Kopp M."/>
            <person name="Krause L."/>
            <person name="Krug D."/>
            <person name="Linke B."/>
            <person name="Mahmud T."/>
            <person name="Martinez-Arias R."/>
            <person name="McHardy A.C."/>
            <person name="Merai M."/>
            <person name="Meyer F."/>
            <person name="Mormann S."/>
            <person name="Munoz-Dorado J."/>
            <person name="Perez J."/>
            <person name="Pradella S."/>
            <person name="Rachid S."/>
            <person name="Raddatz G."/>
            <person name="Rosenau F."/>
            <person name="Rueckert C."/>
            <person name="Sasse F."/>
            <person name="Scharfe M."/>
            <person name="Schuster S.C."/>
            <person name="Suen G."/>
            <person name="Treuner-Lange A."/>
            <person name="Velicer G.J."/>
            <person name="Vorholter F.-J."/>
            <person name="Weissman K.J."/>
            <person name="Welch R.D."/>
            <person name="Wenzel S.C."/>
            <person name="Whitworth D.E."/>
            <person name="Wilhelm S."/>
            <person name="Wittmann C."/>
            <person name="Bloecker H."/>
            <person name="Puehler A."/>
            <person name="Mueller R."/>
        </authorList>
    </citation>
    <scope>NUCLEOTIDE SEQUENCE [LARGE SCALE GENOMIC DNA]</scope>
    <source>
        <strain evidence="7">So ce56</strain>
    </source>
</reference>